<accession>A0A7V4E1L1</accession>
<reference evidence="1" key="1">
    <citation type="journal article" date="2020" name="mSystems">
        <title>Genome- and Community-Level Interaction Insights into Carbon Utilization and Element Cycling Functions of Hydrothermarchaeota in Hydrothermal Sediment.</title>
        <authorList>
            <person name="Zhou Z."/>
            <person name="Liu Y."/>
            <person name="Xu W."/>
            <person name="Pan J."/>
            <person name="Luo Z.H."/>
            <person name="Li M."/>
        </authorList>
    </citation>
    <scope>NUCLEOTIDE SEQUENCE [LARGE SCALE GENOMIC DNA]</scope>
    <source>
        <strain evidence="1">SpSt-695</strain>
    </source>
</reference>
<gene>
    <name evidence="1" type="ORF">ENU72_01815</name>
</gene>
<protein>
    <recommendedName>
        <fullName evidence="2">Protein TolR</fullName>
    </recommendedName>
</protein>
<organism evidence="1">
    <name type="scientific">candidate division WOR-3 bacterium</name>
    <dbReference type="NCBI Taxonomy" id="2052148"/>
    <lineage>
        <taxon>Bacteria</taxon>
        <taxon>Bacteria division WOR-3</taxon>
    </lineage>
</organism>
<evidence type="ECO:0000313" key="1">
    <source>
        <dbReference type="EMBL" id="HGK53745.1"/>
    </source>
</evidence>
<name>A0A7V4E1L1_UNCW3</name>
<proteinExistence type="predicted"/>
<sequence>MLSKKGKKEVFIKADKELSYGFVMEIVGEIKDKGFERVGFLLEPKRE</sequence>
<dbReference type="AlphaFoldDB" id="A0A7V4E1L1"/>
<comment type="caution">
    <text evidence="1">The sequence shown here is derived from an EMBL/GenBank/DDBJ whole genome shotgun (WGS) entry which is preliminary data.</text>
</comment>
<evidence type="ECO:0008006" key="2">
    <source>
        <dbReference type="Google" id="ProtNLM"/>
    </source>
</evidence>
<dbReference type="Gene3D" id="3.30.420.270">
    <property type="match status" value="1"/>
</dbReference>
<dbReference type="EMBL" id="DTDP01000080">
    <property type="protein sequence ID" value="HGK53745.1"/>
    <property type="molecule type" value="Genomic_DNA"/>
</dbReference>